<dbReference type="EMBL" id="CAJVPI010000079">
    <property type="protein sequence ID" value="CAG8474868.1"/>
    <property type="molecule type" value="Genomic_DNA"/>
</dbReference>
<feature type="non-terminal residue" evidence="1">
    <location>
        <position position="89"/>
    </location>
</feature>
<reference evidence="1" key="1">
    <citation type="submission" date="2021-06" db="EMBL/GenBank/DDBJ databases">
        <authorList>
            <person name="Kallberg Y."/>
            <person name="Tangrot J."/>
            <person name="Rosling A."/>
        </authorList>
    </citation>
    <scope>NUCLEOTIDE SEQUENCE</scope>
    <source>
        <strain evidence="1">BR232B</strain>
    </source>
</reference>
<name>A0A9N8Z9J2_9GLOM</name>
<gene>
    <name evidence="1" type="ORF">PBRASI_LOCUS1270</name>
</gene>
<dbReference type="AlphaFoldDB" id="A0A9N8Z9J2"/>
<comment type="caution">
    <text evidence="1">The sequence shown here is derived from an EMBL/GenBank/DDBJ whole genome shotgun (WGS) entry which is preliminary data.</text>
</comment>
<proteinExistence type="predicted"/>
<dbReference type="Proteomes" id="UP000789739">
    <property type="component" value="Unassembled WGS sequence"/>
</dbReference>
<keyword evidence="2" id="KW-1185">Reference proteome</keyword>
<accession>A0A9N8Z9J2</accession>
<protein>
    <submittedName>
        <fullName evidence="1">8906_t:CDS:1</fullName>
    </submittedName>
</protein>
<evidence type="ECO:0000313" key="2">
    <source>
        <dbReference type="Proteomes" id="UP000789739"/>
    </source>
</evidence>
<organism evidence="1 2">
    <name type="scientific">Paraglomus brasilianum</name>
    <dbReference type="NCBI Taxonomy" id="144538"/>
    <lineage>
        <taxon>Eukaryota</taxon>
        <taxon>Fungi</taxon>
        <taxon>Fungi incertae sedis</taxon>
        <taxon>Mucoromycota</taxon>
        <taxon>Glomeromycotina</taxon>
        <taxon>Glomeromycetes</taxon>
        <taxon>Paraglomerales</taxon>
        <taxon>Paraglomeraceae</taxon>
        <taxon>Paraglomus</taxon>
    </lineage>
</organism>
<evidence type="ECO:0000313" key="1">
    <source>
        <dbReference type="EMBL" id="CAG8474868.1"/>
    </source>
</evidence>
<sequence>MRESMKIENPRTLHRFAEYILKRTIVVEGENYYNNNDWRVPWKKDADELWTIEKIVWYKNPPTMAQKYMKDLHDAPKKEGAVLSHLWKE</sequence>